<dbReference type="Proteomes" id="UP000276133">
    <property type="component" value="Unassembled WGS sequence"/>
</dbReference>
<evidence type="ECO:0000313" key="8">
    <source>
        <dbReference type="EMBL" id="RNA24909.1"/>
    </source>
</evidence>
<organism evidence="8 9">
    <name type="scientific">Brachionus plicatilis</name>
    <name type="common">Marine rotifer</name>
    <name type="synonym">Brachionus muelleri</name>
    <dbReference type="NCBI Taxonomy" id="10195"/>
    <lineage>
        <taxon>Eukaryota</taxon>
        <taxon>Metazoa</taxon>
        <taxon>Spiralia</taxon>
        <taxon>Gnathifera</taxon>
        <taxon>Rotifera</taxon>
        <taxon>Eurotatoria</taxon>
        <taxon>Monogononta</taxon>
        <taxon>Pseudotrocha</taxon>
        <taxon>Ploima</taxon>
        <taxon>Brachionidae</taxon>
        <taxon>Brachionus</taxon>
    </lineage>
</organism>
<feature type="domain" description="Gamma tubulin complex component C-terminal" evidence="6">
    <location>
        <begin position="332"/>
        <end position="504"/>
    </location>
</feature>
<dbReference type="EMBL" id="REGN01003020">
    <property type="protein sequence ID" value="RNA24909.1"/>
    <property type="molecule type" value="Genomic_DNA"/>
</dbReference>
<dbReference type="Pfam" id="PF04130">
    <property type="entry name" value="GCP_C_terminal"/>
    <property type="match status" value="1"/>
</dbReference>
<dbReference type="PANTHER" id="PTHR19302">
    <property type="entry name" value="GAMMA TUBULIN COMPLEX PROTEIN"/>
    <property type="match status" value="1"/>
</dbReference>
<dbReference type="GO" id="GO:0051011">
    <property type="term" value="F:microtubule minus-end binding"/>
    <property type="evidence" value="ECO:0007669"/>
    <property type="project" value="TreeGrafter"/>
</dbReference>
<dbReference type="GO" id="GO:0043015">
    <property type="term" value="F:gamma-tubulin binding"/>
    <property type="evidence" value="ECO:0007669"/>
    <property type="project" value="InterPro"/>
</dbReference>
<keyword evidence="2 5" id="KW-0963">Cytoplasm</keyword>
<feature type="domain" description="Gamma tubulin complex component protein N-terminal" evidence="7">
    <location>
        <begin position="3"/>
        <end position="307"/>
    </location>
</feature>
<dbReference type="InterPro" id="IPR040457">
    <property type="entry name" value="GCP_C"/>
</dbReference>
<evidence type="ECO:0000259" key="7">
    <source>
        <dbReference type="Pfam" id="PF17681"/>
    </source>
</evidence>
<accession>A0A3M7RN59</accession>
<evidence type="ECO:0000256" key="5">
    <source>
        <dbReference type="RuleBase" id="RU363050"/>
    </source>
</evidence>
<dbReference type="OrthoDB" id="66546at2759"/>
<dbReference type="InterPro" id="IPR007259">
    <property type="entry name" value="GCP"/>
</dbReference>
<keyword evidence="3 5" id="KW-0493">Microtubule</keyword>
<evidence type="ECO:0000313" key="9">
    <source>
        <dbReference type="Proteomes" id="UP000276133"/>
    </source>
</evidence>
<sequence>MCLHQVCYYANVVFRMEHFVKTLCQTRDTQVYEAFGECIIEFLKFYKLNLNKIASQLAQKIKKFTLIDFLNTIHAEYFTLLDTFSLFLTNIDQNKSQTAFQKSLNLLVYSHRILIDSFSHNNHVNRHHKLLIFIFTRLLAPYLKLIDTFVRDGVLLDPRNELGFVRQKNISINSVQYWSHGYTILLGSEKVPLFVKIILSSSFKICKQIEILNRLESSGAKSDIYAHFMAQLREKLNFFKREEMSQECERPVQGVGLLGMSFFNQMVDKKSVDLLKIDYDPFGDNFLGQKIDFNLETMLDQLISECYYDLINLSSVNLLENLFKKYHMFDLFRFIHSYYFFLSNEIIYLFSEKLFNMVKKYETYQDDVVLNSVFYNAANSVFENDADNYFNFNFVSFHYEAPDTGAQNCKLVTSVRLNVRVDWPLNIIVTQEDFTVYNQVFAFLVKIKQVKNDLERLEKTDLDLNVFGKKKLAKSALLVPIDEVSVRKMYLIRMKLLNFVNNAHNLIGDQ</sequence>
<dbReference type="GO" id="GO:0000922">
    <property type="term" value="C:spindle pole"/>
    <property type="evidence" value="ECO:0007669"/>
    <property type="project" value="InterPro"/>
</dbReference>
<comment type="caution">
    <text evidence="8">The sequence shown here is derived from an EMBL/GenBank/DDBJ whole genome shotgun (WGS) entry which is preliminary data.</text>
</comment>
<keyword evidence="9" id="KW-1185">Reference proteome</keyword>
<name>A0A3M7RN59_BRAPC</name>
<gene>
    <name evidence="8" type="ORF">BpHYR1_009175</name>
</gene>
<evidence type="ECO:0000256" key="4">
    <source>
        <dbReference type="ARBA" id="ARBA00023212"/>
    </source>
</evidence>
<dbReference type="GO" id="GO:0051321">
    <property type="term" value="P:meiotic cell cycle"/>
    <property type="evidence" value="ECO:0007669"/>
    <property type="project" value="TreeGrafter"/>
</dbReference>
<protein>
    <recommendedName>
        <fullName evidence="5">Gamma-tubulin complex component</fullName>
    </recommendedName>
</protein>
<evidence type="ECO:0000256" key="3">
    <source>
        <dbReference type="ARBA" id="ARBA00022701"/>
    </source>
</evidence>
<dbReference type="STRING" id="10195.A0A3M7RN59"/>
<dbReference type="GO" id="GO:0000930">
    <property type="term" value="C:gamma-tubulin complex"/>
    <property type="evidence" value="ECO:0007669"/>
    <property type="project" value="TreeGrafter"/>
</dbReference>
<dbReference type="GO" id="GO:0005874">
    <property type="term" value="C:microtubule"/>
    <property type="evidence" value="ECO:0007669"/>
    <property type="project" value="UniProtKB-KW"/>
</dbReference>
<evidence type="ECO:0000259" key="6">
    <source>
        <dbReference type="Pfam" id="PF04130"/>
    </source>
</evidence>
<dbReference type="GO" id="GO:0031122">
    <property type="term" value="P:cytoplasmic microtubule organization"/>
    <property type="evidence" value="ECO:0007669"/>
    <property type="project" value="TreeGrafter"/>
</dbReference>
<dbReference type="GO" id="GO:0000278">
    <property type="term" value="P:mitotic cell cycle"/>
    <property type="evidence" value="ECO:0007669"/>
    <property type="project" value="TreeGrafter"/>
</dbReference>
<dbReference type="Pfam" id="PF17681">
    <property type="entry name" value="GCP_N_terminal"/>
    <property type="match status" value="1"/>
</dbReference>
<dbReference type="GO" id="GO:0051225">
    <property type="term" value="P:spindle assembly"/>
    <property type="evidence" value="ECO:0007669"/>
    <property type="project" value="TreeGrafter"/>
</dbReference>
<evidence type="ECO:0000256" key="2">
    <source>
        <dbReference type="ARBA" id="ARBA00022490"/>
    </source>
</evidence>
<dbReference type="PANTHER" id="PTHR19302:SF33">
    <property type="entry name" value="GAMMA-TUBULIN COMPLEX COMPONENT 5"/>
    <property type="match status" value="1"/>
</dbReference>
<dbReference type="InterPro" id="IPR042241">
    <property type="entry name" value="GCP_C_sf"/>
</dbReference>
<comment type="similarity">
    <text evidence="1 5">Belongs to the TUBGCP family.</text>
</comment>
<dbReference type="AlphaFoldDB" id="A0A3M7RN59"/>
<evidence type="ECO:0000256" key="1">
    <source>
        <dbReference type="ARBA" id="ARBA00010337"/>
    </source>
</evidence>
<keyword evidence="4 5" id="KW-0206">Cytoskeleton</keyword>
<comment type="subcellular location">
    <subcellularLocation>
        <location evidence="5">Cytoplasm</location>
        <location evidence="5">Cytoskeleton</location>
        <location evidence="5">Microtubule organizing center</location>
    </subcellularLocation>
</comment>
<dbReference type="InterPro" id="IPR041470">
    <property type="entry name" value="GCP_N"/>
</dbReference>
<proteinExistence type="inferred from homology"/>
<dbReference type="Gene3D" id="1.20.120.1900">
    <property type="entry name" value="Gamma-tubulin complex, C-terminal domain"/>
    <property type="match status" value="1"/>
</dbReference>
<reference evidence="8 9" key="1">
    <citation type="journal article" date="2018" name="Sci. Rep.">
        <title>Genomic signatures of local adaptation to the degree of environmental predictability in rotifers.</title>
        <authorList>
            <person name="Franch-Gras L."/>
            <person name="Hahn C."/>
            <person name="Garcia-Roger E.M."/>
            <person name="Carmona M.J."/>
            <person name="Serra M."/>
            <person name="Gomez A."/>
        </authorList>
    </citation>
    <scope>NUCLEOTIDE SEQUENCE [LARGE SCALE GENOMIC DNA]</scope>
    <source>
        <strain evidence="8">HYR1</strain>
    </source>
</reference>
<dbReference type="GO" id="GO:0007020">
    <property type="term" value="P:microtubule nucleation"/>
    <property type="evidence" value="ECO:0007669"/>
    <property type="project" value="InterPro"/>
</dbReference>